<evidence type="ECO:0000313" key="2">
    <source>
        <dbReference type="Proteomes" id="UP001057474"/>
    </source>
</evidence>
<dbReference type="Proteomes" id="UP001057474">
    <property type="component" value="Chromosome"/>
</dbReference>
<dbReference type="EMBL" id="CP071527">
    <property type="protein sequence ID" value="USQ12609.1"/>
    <property type="molecule type" value="Genomic_DNA"/>
</dbReference>
<organism evidence="1 2">
    <name type="scientific">Legionella lytica</name>
    <dbReference type="NCBI Taxonomy" id="96232"/>
    <lineage>
        <taxon>Bacteria</taxon>
        <taxon>Pseudomonadati</taxon>
        <taxon>Pseudomonadota</taxon>
        <taxon>Gammaproteobacteria</taxon>
        <taxon>Legionellales</taxon>
        <taxon>Legionellaceae</taxon>
        <taxon>Legionella</taxon>
    </lineage>
</organism>
<name>A0ABY4Y4T9_9GAMM</name>
<accession>A0ABY4Y4T9</accession>
<evidence type="ECO:0008006" key="3">
    <source>
        <dbReference type="Google" id="ProtNLM"/>
    </source>
</evidence>
<evidence type="ECO:0000313" key="1">
    <source>
        <dbReference type="EMBL" id="USQ12609.1"/>
    </source>
</evidence>
<dbReference type="RefSeq" id="WP_252578766.1">
    <property type="nucleotide sequence ID" value="NZ_CP071527.1"/>
</dbReference>
<reference evidence="1" key="1">
    <citation type="submission" date="2021-03" db="EMBL/GenBank/DDBJ databases">
        <title>Legionella lytica PCM 2298.</title>
        <authorList>
            <person name="Koper P."/>
        </authorList>
    </citation>
    <scope>NUCLEOTIDE SEQUENCE</scope>
    <source>
        <strain evidence="1">PCM 2298</strain>
    </source>
</reference>
<proteinExistence type="predicted"/>
<sequence length="387" mass="44193">MPLVSPDTVDQYANDYKNNEVTAALMCKLEPAISPKTRCYLDPDIIDTALFDQKLYQNACIYVTYEHEEKNFLLVTLNKPRGIKDSAADKHVLTPGGRRDKDHGLVYTALKEMEEESHLMVDVIAEHVPQAMFRHLQTNLIYGKRGTLNFQQQLHCYHLDLGSLDAEQIKNITQDIKGDSDVGIAEFVDVTGLQTTEAHQPFNVTTMQKPLLDGVAQIARGLRVKTKAVPFSEILSQLSEQEKDTKVTTLLRFLKECPQEDITKKQQLSRMLLLSVKLENLITLAGEEYHSEVVELIKNYAHCSPEDFKEFDKYYRASQSFTTFSTSKTQQIRKSLSDSTISDQRRFELAQSYVLDEPNKHYSMFIRKHLIASISIPEKTLQMAIPQ</sequence>
<protein>
    <recommendedName>
        <fullName evidence="3">Nudix hydrolase domain-containing protein</fullName>
    </recommendedName>
</protein>
<keyword evidence="2" id="KW-1185">Reference proteome</keyword>
<gene>
    <name evidence="1" type="ORF">J2N86_07730</name>
</gene>